<comment type="caution">
    <text evidence="1">The sequence shown here is derived from an EMBL/GenBank/DDBJ whole genome shotgun (WGS) entry which is preliminary data.</text>
</comment>
<name>A0AAX2F2G8_9BACT</name>
<organism evidence="1 2">
    <name type="scientific">Prevotella scopos JCM 17725</name>
    <dbReference type="NCBI Taxonomy" id="1236518"/>
    <lineage>
        <taxon>Bacteria</taxon>
        <taxon>Pseudomonadati</taxon>
        <taxon>Bacteroidota</taxon>
        <taxon>Bacteroidia</taxon>
        <taxon>Bacteroidales</taxon>
        <taxon>Prevotellaceae</taxon>
        <taxon>Prevotella</taxon>
    </lineage>
</organism>
<sequence length="38" mass="4616">MIKNTKTQFHYYYNVLASAFTCLYGKNYVNLHDYTFSR</sequence>
<evidence type="ECO:0000313" key="2">
    <source>
        <dbReference type="Proteomes" id="UP000184105"/>
    </source>
</evidence>
<reference evidence="1 2" key="1">
    <citation type="submission" date="2016-11" db="EMBL/GenBank/DDBJ databases">
        <authorList>
            <person name="Varghese N."/>
            <person name="Submissions S."/>
        </authorList>
    </citation>
    <scope>NUCLEOTIDE SEQUENCE [LARGE SCALE GENOMIC DNA]</scope>
    <source>
        <strain evidence="1 2">DSM 22613</strain>
    </source>
</reference>
<dbReference type="EMBL" id="FQWA01000006">
    <property type="protein sequence ID" value="SHF70101.1"/>
    <property type="molecule type" value="Genomic_DNA"/>
</dbReference>
<proteinExistence type="predicted"/>
<evidence type="ECO:0000313" key="1">
    <source>
        <dbReference type="EMBL" id="SHF70101.1"/>
    </source>
</evidence>
<keyword evidence="2" id="KW-1185">Reference proteome</keyword>
<dbReference type="Proteomes" id="UP000184105">
    <property type="component" value="Unassembled WGS sequence"/>
</dbReference>
<protein>
    <submittedName>
        <fullName evidence="1">Uncharacterized protein</fullName>
    </submittedName>
</protein>
<gene>
    <name evidence="1" type="ORF">SAMN05444364_1067</name>
</gene>
<accession>A0AAX2F2G8</accession>
<dbReference type="AlphaFoldDB" id="A0AAX2F2G8"/>